<dbReference type="InterPro" id="IPR042188">
    <property type="entry name" value="MmgE/PrpD_sf_2"/>
</dbReference>
<dbReference type="InterPro" id="IPR005656">
    <property type="entry name" value="MmgE_PrpD"/>
</dbReference>
<dbReference type="Gene3D" id="3.30.1330.120">
    <property type="entry name" value="2-methylcitrate dehydratase PrpD"/>
    <property type="match status" value="1"/>
</dbReference>
<feature type="domain" description="MmgE/PrpD C-terminal" evidence="3">
    <location>
        <begin position="278"/>
        <end position="438"/>
    </location>
</feature>
<evidence type="ECO:0008006" key="6">
    <source>
        <dbReference type="Google" id="ProtNLM"/>
    </source>
</evidence>
<evidence type="ECO:0000259" key="2">
    <source>
        <dbReference type="Pfam" id="PF03972"/>
    </source>
</evidence>
<dbReference type="RefSeq" id="WP_188410831.1">
    <property type="nucleotide sequence ID" value="NZ_BMCP01000005.1"/>
</dbReference>
<dbReference type="PANTHER" id="PTHR16943:SF8">
    <property type="entry name" value="2-METHYLCITRATE DEHYDRATASE"/>
    <property type="match status" value="1"/>
</dbReference>
<proteinExistence type="inferred from homology"/>
<dbReference type="GO" id="GO:0016829">
    <property type="term" value="F:lyase activity"/>
    <property type="evidence" value="ECO:0007669"/>
    <property type="project" value="InterPro"/>
</dbReference>
<evidence type="ECO:0000313" key="5">
    <source>
        <dbReference type="Proteomes" id="UP000602745"/>
    </source>
</evidence>
<dbReference type="PANTHER" id="PTHR16943">
    <property type="entry name" value="2-METHYLCITRATE DEHYDRATASE-RELATED"/>
    <property type="match status" value="1"/>
</dbReference>
<name>A0A8J3DZX2_9RHOB</name>
<keyword evidence="5" id="KW-1185">Reference proteome</keyword>
<evidence type="ECO:0000256" key="1">
    <source>
        <dbReference type="ARBA" id="ARBA00006174"/>
    </source>
</evidence>
<comment type="similarity">
    <text evidence="1">Belongs to the PrpD family.</text>
</comment>
<dbReference type="InterPro" id="IPR045337">
    <property type="entry name" value="MmgE_PrpD_C"/>
</dbReference>
<dbReference type="InterPro" id="IPR042183">
    <property type="entry name" value="MmgE/PrpD_sf_1"/>
</dbReference>
<evidence type="ECO:0000259" key="3">
    <source>
        <dbReference type="Pfam" id="PF19305"/>
    </source>
</evidence>
<dbReference type="SUPFAM" id="SSF103378">
    <property type="entry name" value="2-methylcitrate dehydratase PrpD"/>
    <property type="match status" value="1"/>
</dbReference>
<evidence type="ECO:0000313" key="4">
    <source>
        <dbReference type="EMBL" id="GGE52584.1"/>
    </source>
</evidence>
<dbReference type="AlphaFoldDB" id="A0A8J3DZX2"/>
<dbReference type="Gene3D" id="1.10.4100.10">
    <property type="entry name" value="2-methylcitrate dehydratase PrpD"/>
    <property type="match status" value="1"/>
</dbReference>
<reference evidence="4" key="2">
    <citation type="submission" date="2020-09" db="EMBL/GenBank/DDBJ databases">
        <authorList>
            <person name="Sun Q."/>
            <person name="Sedlacek I."/>
        </authorList>
    </citation>
    <scope>NUCLEOTIDE SEQUENCE</scope>
    <source>
        <strain evidence="4">CCM 7684</strain>
    </source>
</reference>
<dbReference type="EMBL" id="BMCP01000005">
    <property type="protein sequence ID" value="GGE52584.1"/>
    <property type="molecule type" value="Genomic_DNA"/>
</dbReference>
<dbReference type="Pfam" id="PF19305">
    <property type="entry name" value="MmgE_PrpD_C"/>
    <property type="match status" value="1"/>
</dbReference>
<reference evidence="4" key="1">
    <citation type="journal article" date="2014" name="Int. J. Syst. Evol. Microbiol.">
        <title>Complete genome sequence of Corynebacterium casei LMG S-19264T (=DSM 44701T), isolated from a smear-ripened cheese.</title>
        <authorList>
            <consortium name="US DOE Joint Genome Institute (JGI-PGF)"/>
            <person name="Walter F."/>
            <person name="Albersmeier A."/>
            <person name="Kalinowski J."/>
            <person name="Ruckert C."/>
        </authorList>
    </citation>
    <scope>NUCLEOTIDE SEQUENCE</scope>
    <source>
        <strain evidence="4">CCM 7684</strain>
    </source>
</reference>
<organism evidence="4 5">
    <name type="scientific">Agaricicola taiwanensis</name>
    <dbReference type="NCBI Taxonomy" id="591372"/>
    <lineage>
        <taxon>Bacteria</taxon>
        <taxon>Pseudomonadati</taxon>
        <taxon>Pseudomonadota</taxon>
        <taxon>Alphaproteobacteria</taxon>
        <taxon>Rhodobacterales</taxon>
        <taxon>Paracoccaceae</taxon>
        <taxon>Agaricicola</taxon>
    </lineage>
</organism>
<dbReference type="Pfam" id="PF03972">
    <property type="entry name" value="MmgE_PrpD_N"/>
    <property type="match status" value="1"/>
</dbReference>
<feature type="domain" description="MmgE/PrpD N-terminal" evidence="2">
    <location>
        <begin position="10"/>
        <end position="251"/>
    </location>
</feature>
<dbReference type="Proteomes" id="UP000602745">
    <property type="component" value="Unassembled WGS sequence"/>
</dbReference>
<dbReference type="InterPro" id="IPR045336">
    <property type="entry name" value="MmgE_PrpD_N"/>
</dbReference>
<accession>A0A8J3DZX2</accession>
<comment type="caution">
    <text evidence="4">The sequence shown here is derived from an EMBL/GenBank/DDBJ whole genome shotgun (WGS) entry which is preliminary data.</text>
</comment>
<dbReference type="InterPro" id="IPR036148">
    <property type="entry name" value="MmgE/PrpD_sf"/>
</dbReference>
<gene>
    <name evidence="4" type="ORF">GCM10007276_32000</name>
</gene>
<protein>
    <recommendedName>
        <fullName evidence="6">MmgE/PrpD family protein</fullName>
    </recommendedName>
</protein>
<sequence length="458" mass="48216">MSAVTTGATRRLAEFAAALSYDDIPAEVQRLMPTLLIDLFRVAAVGRNTTWVAQAEKTLSSLGGAPAASLFYSDRKADPIRAAYLNGVIAGSLDWDDSHIAAIVHPGVVIWPAALAAAEMVDADGRALVEAVTAAYEVAIRIGISVQPDHSLRGFQGTPACGVFGAAVAAARLFGLDADGIQNALGLTASYASGLAQFFVSGSDVKRLHAGKAAAQGLEAAILARAGLTGPPDAIEGSQGFGQAVSDSFDAARITEGLGSRYWINSISLKVHAGTVRFQAAIEAGEALAREGVDIAEIERIEIGVPRLLINKLTYNDPIDQQAALVSAPFAVALALWLTPRRPAPLVVGLDDFATYVHDPVIRGVATRTQCVFDPDIDAAMTAEYVPARVKVTLRNGRSIEKIIPKPKGCPENPITPEEVSARYRLAVAAHRAPDQAEAWLGKARDVARLSRASALMD</sequence>